<protein>
    <submittedName>
        <fullName evidence="6">Non-canonical ubiquitin conjugating enzyme 1</fullName>
    </submittedName>
</protein>
<keyword evidence="7" id="KW-1185">Reference proteome</keyword>
<dbReference type="GO" id="GO:0046872">
    <property type="term" value="F:metal ion binding"/>
    <property type="evidence" value="ECO:0007669"/>
    <property type="project" value="UniProtKB-KW"/>
</dbReference>
<accession>A0A9P5MU84</accession>
<dbReference type="InterPro" id="IPR050113">
    <property type="entry name" value="Ub_conjugating_enzyme"/>
</dbReference>
<keyword evidence="4" id="KW-0812">Transmembrane</keyword>
<evidence type="ECO:0000256" key="2">
    <source>
        <dbReference type="ARBA" id="ARBA00022786"/>
    </source>
</evidence>
<dbReference type="Proteomes" id="UP000759537">
    <property type="component" value="Unassembled WGS sequence"/>
</dbReference>
<comment type="caution">
    <text evidence="6">The sequence shown here is derived from an EMBL/GenBank/DDBJ whole genome shotgun (WGS) entry which is preliminary data.</text>
</comment>
<evidence type="ECO:0000313" key="6">
    <source>
        <dbReference type="EMBL" id="KAF8478968.1"/>
    </source>
</evidence>
<keyword evidence="4" id="KW-0472">Membrane</keyword>
<dbReference type="InterPro" id="IPR016135">
    <property type="entry name" value="UBQ-conjugating_enzyme/RWD"/>
</dbReference>
<gene>
    <name evidence="6" type="ORF">DFH94DRAFT_746732</name>
</gene>
<reference evidence="6" key="2">
    <citation type="journal article" date="2020" name="Nat. Commun.">
        <title>Large-scale genome sequencing of mycorrhizal fungi provides insights into the early evolution of symbiotic traits.</title>
        <authorList>
            <person name="Miyauchi S."/>
            <person name="Kiss E."/>
            <person name="Kuo A."/>
            <person name="Drula E."/>
            <person name="Kohler A."/>
            <person name="Sanchez-Garcia M."/>
            <person name="Morin E."/>
            <person name="Andreopoulos B."/>
            <person name="Barry K.W."/>
            <person name="Bonito G."/>
            <person name="Buee M."/>
            <person name="Carver A."/>
            <person name="Chen C."/>
            <person name="Cichocki N."/>
            <person name="Clum A."/>
            <person name="Culley D."/>
            <person name="Crous P.W."/>
            <person name="Fauchery L."/>
            <person name="Girlanda M."/>
            <person name="Hayes R.D."/>
            <person name="Keri Z."/>
            <person name="LaButti K."/>
            <person name="Lipzen A."/>
            <person name="Lombard V."/>
            <person name="Magnuson J."/>
            <person name="Maillard F."/>
            <person name="Murat C."/>
            <person name="Nolan M."/>
            <person name="Ohm R.A."/>
            <person name="Pangilinan J."/>
            <person name="Pereira M.F."/>
            <person name="Perotto S."/>
            <person name="Peter M."/>
            <person name="Pfister S."/>
            <person name="Riley R."/>
            <person name="Sitrit Y."/>
            <person name="Stielow J.B."/>
            <person name="Szollosi G."/>
            <person name="Zifcakova L."/>
            <person name="Stursova M."/>
            <person name="Spatafora J.W."/>
            <person name="Tedersoo L."/>
            <person name="Vaario L.M."/>
            <person name="Yamada A."/>
            <person name="Yan M."/>
            <person name="Wang P."/>
            <person name="Xu J."/>
            <person name="Bruns T."/>
            <person name="Baldrian P."/>
            <person name="Vilgalys R."/>
            <person name="Dunand C."/>
            <person name="Henrissat B."/>
            <person name="Grigoriev I.V."/>
            <person name="Hibbett D."/>
            <person name="Nagy L.G."/>
            <person name="Martin F.M."/>
        </authorList>
    </citation>
    <scope>NUCLEOTIDE SEQUENCE</scope>
    <source>
        <strain evidence="6">Prilba</strain>
    </source>
</reference>
<dbReference type="PANTHER" id="PTHR24067">
    <property type="entry name" value="UBIQUITIN-CONJUGATING ENZYME E2"/>
    <property type="match status" value="1"/>
</dbReference>
<evidence type="ECO:0000256" key="1">
    <source>
        <dbReference type="ARBA" id="ARBA00022723"/>
    </source>
</evidence>
<sequence length="298" mass="32167">MAAPLLLNKNNSAVKRIMQEARELANDPSTEYTAAPLEDDIFEWHCTLRGPAGTDFEGGLYHFRIRLPAEYPFRPPSIMLLTPNGRFELNTKICISFTNYHEELWQPAWGVRTAIIGLQGFFPLKGQAAVGVGALEVPPTERKRLAALSRDWVCPLCDRSNLECLPDPAQPNGTSTSGSVSEVKTSSEAEVVPTSAEVMSPQPSQSEDPVSEQEANPGGAEGAIRIESDDTTTVVASPHSSASSALTSSQNISGVHGARQAGPASFRPSHAMRPPMLLDTAICVLLVLVFALLCRRVF</sequence>
<keyword evidence="2" id="KW-0833">Ubl conjugation pathway</keyword>
<organism evidence="6 7">
    <name type="scientific">Russula ochroleuca</name>
    <dbReference type="NCBI Taxonomy" id="152965"/>
    <lineage>
        <taxon>Eukaryota</taxon>
        <taxon>Fungi</taxon>
        <taxon>Dikarya</taxon>
        <taxon>Basidiomycota</taxon>
        <taxon>Agaricomycotina</taxon>
        <taxon>Agaricomycetes</taxon>
        <taxon>Russulales</taxon>
        <taxon>Russulaceae</taxon>
        <taxon>Russula</taxon>
    </lineage>
</organism>
<dbReference type="AlphaFoldDB" id="A0A9P5MU84"/>
<reference evidence="6" key="1">
    <citation type="submission" date="2019-10" db="EMBL/GenBank/DDBJ databases">
        <authorList>
            <consortium name="DOE Joint Genome Institute"/>
            <person name="Kuo A."/>
            <person name="Miyauchi S."/>
            <person name="Kiss E."/>
            <person name="Drula E."/>
            <person name="Kohler A."/>
            <person name="Sanchez-Garcia M."/>
            <person name="Andreopoulos B."/>
            <person name="Barry K.W."/>
            <person name="Bonito G."/>
            <person name="Buee M."/>
            <person name="Carver A."/>
            <person name="Chen C."/>
            <person name="Cichocki N."/>
            <person name="Clum A."/>
            <person name="Culley D."/>
            <person name="Crous P.W."/>
            <person name="Fauchery L."/>
            <person name="Girlanda M."/>
            <person name="Hayes R."/>
            <person name="Keri Z."/>
            <person name="LaButti K."/>
            <person name="Lipzen A."/>
            <person name="Lombard V."/>
            <person name="Magnuson J."/>
            <person name="Maillard F."/>
            <person name="Morin E."/>
            <person name="Murat C."/>
            <person name="Nolan M."/>
            <person name="Ohm R."/>
            <person name="Pangilinan J."/>
            <person name="Pereira M."/>
            <person name="Perotto S."/>
            <person name="Peter M."/>
            <person name="Riley R."/>
            <person name="Sitrit Y."/>
            <person name="Stielow B."/>
            <person name="Szollosi G."/>
            <person name="Zifcakova L."/>
            <person name="Stursova M."/>
            <person name="Spatafora J.W."/>
            <person name="Tedersoo L."/>
            <person name="Vaario L.-M."/>
            <person name="Yamada A."/>
            <person name="Yan M."/>
            <person name="Wang P."/>
            <person name="Xu J."/>
            <person name="Bruns T."/>
            <person name="Baldrian P."/>
            <person name="Vilgalys R."/>
            <person name="Henrissat B."/>
            <person name="Grigoriev I.V."/>
            <person name="Hibbett D."/>
            <person name="Nagy L.G."/>
            <person name="Martin F.M."/>
        </authorList>
    </citation>
    <scope>NUCLEOTIDE SEQUENCE</scope>
    <source>
        <strain evidence="6">Prilba</strain>
    </source>
</reference>
<dbReference type="PROSITE" id="PS50127">
    <property type="entry name" value="UBC_2"/>
    <property type="match status" value="1"/>
</dbReference>
<dbReference type="InterPro" id="IPR018527">
    <property type="entry name" value="Rubredoxin_Fe_BS"/>
</dbReference>
<evidence type="ECO:0000313" key="7">
    <source>
        <dbReference type="Proteomes" id="UP000759537"/>
    </source>
</evidence>
<feature type="compositionally biased region" description="Polar residues" evidence="3">
    <location>
        <begin position="171"/>
        <end position="188"/>
    </location>
</feature>
<dbReference type="SMART" id="SM00212">
    <property type="entry name" value="UBCc"/>
    <property type="match status" value="1"/>
</dbReference>
<feature type="region of interest" description="Disordered" evidence="3">
    <location>
        <begin position="164"/>
        <end position="267"/>
    </location>
</feature>
<dbReference type="EMBL" id="WHVB01000010">
    <property type="protein sequence ID" value="KAF8478968.1"/>
    <property type="molecule type" value="Genomic_DNA"/>
</dbReference>
<dbReference type="CDD" id="cd23799">
    <property type="entry name" value="UBCc_UBE2J"/>
    <property type="match status" value="1"/>
</dbReference>
<dbReference type="SUPFAM" id="SSF54495">
    <property type="entry name" value="UBC-like"/>
    <property type="match status" value="1"/>
</dbReference>
<proteinExistence type="predicted"/>
<name>A0A9P5MU84_9AGAM</name>
<dbReference type="PROSITE" id="PS00202">
    <property type="entry name" value="RUBREDOXIN"/>
    <property type="match status" value="1"/>
</dbReference>
<dbReference type="InterPro" id="IPR000608">
    <property type="entry name" value="UBC"/>
</dbReference>
<feature type="domain" description="UBC core" evidence="5">
    <location>
        <begin position="12"/>
        <end position="165"/>
    </location>
</feature>
<evidence type="ECO:0000256" key="3">
    <source>
        <dbReference type="SAM" id="MobiDB-lite"/>
    </source>
</evidence>
<feature type="transmembrane region" description="Helical" evidence="4">
    <location>
        <begin position="276"/>
        <end position="294"/>
    </location>
</feature>
<feature type="compositionally biased region" description="Low complexity" evidence="3">
    <location>
        <begin position="231"/>
        <end position="249"/>
    </location>
</feature>
<keyword evidence="4" id="KW-1133">Transmembrane helix</keyword>
<keyword evidence="1" id="KW-0479">Metal-binding</keyword>
<dbReference type="Gene3D" id="3.10.110.10">
    <property type="entry name" value="Ubiquitin Conjugating Enzyme"/>
    <property type="match status" value="1"/>
</dbReference>
<evidence type="ECO:0000259" key="5">
    <source>
        <dbReference type="PROSITE" id="PS50127"/>
    </source>
</evidence>
<evidence type="ECO:0000256" key="4">
    <source>
        <dbReference type="SAM" id="Phobius"/>
    </source>
</evidence>
<dbReference type="Pfam" id="PF00179">
    <property type="entry name" value="UQ_con"/>
    <property type="match status" value="1"/>
</dbReference>
<dbReference type="FunFam" id="3.10.110.10:FF:000086">
    <property type="entry name" value="Ubiquitin-conjugating enzyme E2 J1"/>
    <property type="match status" value="1"/>
</dbReference>
<dbReference type="OrthoDB" id="1158011at2759"/>